<reference evidence="2" key="1">
    <citation type="journal article" date="2019" name="Int. J. Syst. Evol. Microbiol.">
        <title>The Global Catalogue of Microorganisms (GCM) 10K type strain sequencing project: providing services to taxonomists for standard genome sequencing and annotation.</title>
        <authorList>
            <consortium name="The Broad Institute Genomics Platform"/>
            <consortium name="The Broad Institute Genome Sequencing Center for Infectious Disease"/>
            <person name="Wu L."/>
            <person name="Ma J."/>
        </authorList>
    </citation>
    <scope>NUCLEOTIDE SEQUENCE [LARGE SCALE GENOMIC DNA]</scope>
    <source>
        <strain evidence="2">CGMCC 1.9106</strain>
    </source>
</reference>
<proteinExistence type="predicted"/>
<dbReference type="Proteomes" id="UP001596392">
    <property type="component" value="Unassembled WGS sequence"/>
</dbReference>
<dbReference type="SUPFAM" id="SSF55961">
    <property type="entry name" value="Bet v1-like"/>
    <property type="match status" value="1"/>
</dbReference>
<gene>
    <name evidence="1" type="ORF">ACFQO7_29170</name>
</gene>
<evidence type="ECO:0000313" key="1">
    <source>
        <dbReference type="EMBL" id="MFC7246570.1"/>
    </source>
</evidence>
<dbReference type="Gene3D" id="3.30.530.20">
    <property type="match status" value="1"/>
</dbReference>
<dbReference type="Pfam" id="PF10604">
    <property type="entry name" value="Polyketide_cyc2"/>
    <property type="match status" value="1"/>
</dbReference>
<dbReference type="RefSeq" id="WP_376809367.1">
    <property type="nucleotide sequence ID" value="NZ_JBHTAC010000041.1"/>
</dbReference>
<comment type="caution">
    <text evidence="1">The sequence shown here is derived from an EMBL/GenBank/DDBJ whole genome shotgun (WGS) entry which is preliminary data.</text>
</comment>
<dbReference type="CDD" id="cd07812">
    <property type="entry name" value="SRPBCC"/>
    <property type="match status" value="1"/>
</dbReference>
<keyword evidence="2" id="KW-1185">Reference proteome</keyword>
<dbReference type="InterPro" id="IPR019587">
    <property type="entry name" value="Polyketide_cyclase/dehydratase"/>
</dbReference>
<dbReference type="InterPro" id="IPR023393">
    <property type="entry name" value="START-like_dom_sf"/>
</dbReference>
<organism evidence="1 2">
    <name type="scientific">Catellatospora aurea</name>
    <dbReference type="NCBI Taxonomy" id="1337874"/>
    <lineage>
        <taxon>Bacteria</taxon>
        <taxon>Bacillati</taxon>
        <taxon>Actinomycetota</taxon>
        <taxon>Actinomycetes</taxon>
        <taxon>Micromonosporales</taxon>
        <taxon>Micromonosporaceae</taxon>
        <taxon>Catellatospora</taxon>
    </lineage>
</organism>
<sequence>MAVAHLAHSWRVDSPPETVFAHLTEPQHYVGLSPLLVEVRDVHRGADEQGEPVTDYVAVERFRFLKVLRWDNLIRVRLRVLDPGTALRQNVVSPGGVRLQWTVRLTPDGDGTTVDDQMEITMAAPLRGFVTGQARAVQLHRAGELTRRMARPRH</sequence>
<evidence type="ECO:0000313" key="2">
    <source>
        <dbReference type="Proteomes" id="UP001596392"/>
    </source>
</evidence>
<name>A0ABW2H2U0_9ACTN</name>
<protein>
    <submittedName>
        <fullName evidence="1">SRPBCC family protein</fullName>
    </submittedName>
</protein>
<accession>A0ABW2H2U0</accession>
<dbReference type="EMBL" id="JBHTAC010000041">
    <property type="protein sequence ID" value="MFC7246570.1"/>
    <property type="molecule type" value="Genomic_DNA"/>
</dbReference>